<dbReference type="InterPro" id="IPR036047">
    <property type="entry name" value="F-box-like_dom_sf"/>
</dbReference>
<dbReference type="AlphaFoldDB" id="A0A1Y2ILY8"/>
<proteinExistence type="predicted"/>
<evidence type="ECO:0000313" key="2">
    <source>
        <dbReference type="EMBL" id="OSD02147.1"/>
    </source>
</evidence>
<reference evidence="2 3" key="1">
    <citation type="journal article" date="2015" name="Biotechnol. Biofuels">
        <title>Enhanced degradation of softwood versus hardwood by the white-rot fungus Pycnoporus coccineus.</title>
        <authorList>
            <person name="Couturier M."/>
            <person name="Navarro D."/>
            <person name="Chevret D."/>
            <person name="Henrissat B."/>
            <person name="Piumi F."/>
            <person name="Ruiz-Duenas F.J."/>
            <person name="Martinez A.T."/>
            <person name="Grigoriev I.V."/>
            <person name="Riley R."/>
            <person name="Lipzen A."/>
            <person name="Berrin J.G."/>
            <person name="Master E.R."/>
            <person name="Rosso M.N."/>
        </authorList>
    </citation>
    <scope>NUCLEOTIDE SEQUENCE [LARGE SCALE GENOMIC DNA]</scope>
    <source>
        <strain evidence="2 3">BRFM310</strain>
    </source>
</reference>
<evidence type="ECO:0000259" key="1">
    <source>
        <dbReference type="PROSITE" id="PS50181"/>
    </source>
</evidence>
<dbReference type="STRING" id="1353009.A0A1Y2ILY8"/>
<protein>
    <recommendedName>
        <fullName evidence="1">F-box domain-containing protein</fullName>
    </recommendedName>
</protein>
<sequence>MDSRELFNSHLMHFHNQDLPPIHGLPAELLITILYYARRNLQDIRLSHVCRRWRELVLGMPEFWAAMLECAYDRLWDRWERKQHVSDHYELVDRCLALSDPWMVHATLLVFYERERATIARHADRLDRITVKFFDAASMHAFANALQEGMPNLSTLNYHPSYHPPRAAFPLDPWLSINEQCLPNLRRLSVHSRFGLPPSASFRASLLELALIGYVAPGPLADIDCFIDTLNACTSLVSLELKEAVPEAWMVNHILGEPWAAGHRVVELPQLRALTVDDTEVVAAFGALRGFVLAPTTRIEVKLGRGPGNYEDLFSADTLLRRHTFPSLQHVYLGTTRRKGRIRALGYTKDGTERFDLAGWDYDDDILYRHLVPFVDSPVTTLAINLPSLPMGLSKVLWDRYEYCPPPRQLLRLELLQRTPLAIKTRFLRWLFRSAAVGCKHPVGDMTLCWTVDVERGLEKRSHEDLLGLETVLAEFPEQTLGRLELYGITLKGLNITHALRVPTNPERCTEVAEPHMPRLSELVSEVIVM</sequence>
<feature type="domain" description="F-box" evidence="1">
    <location>
        <begin position="19"/>
        <end position="67"/>
    </location>
</feature>
<dbReference type="InterPro" id="IPR001810">
    <property type="entry name" value="F-box_dom"/>
</dbReference>
<dbReference type="PROSITE" id="PS50181">
    <property type="entry name" value="FBOX"/>
    <property type="match status" value="1"/>
</dbReference>
<gene>
    <name evidence="2" type="ORF">PYCCODRAFT_1478011</name>
</gene>
<accession>A0A1Y2ILY8</accession>
<dbReference type="Gene3D" id="1.20.1280.50">
    <property type="match status" value="1"/>
</dbReference>
<dbReference type="Proteomes" id="UP000193067">
    <property type="component" value="Unassembled WGS sequence"/>
</dbReference>
<name>A0A1Y2ILY8_TRAC3</name>
<dbReference type="SUPFAM" id="SSF81383">
    <property type="entry name" value="F-box domain"/>
    <property type="match status" value="1"/>
</dbReference>
<keyword evidence="3" id="KW-1185">Reference proteome</keyword>
<dbReference type="OrthoDB" id="2751071at2759"/>
<dbReference type="EMBL" id="KZ084107">
    <property type="protein sequence ID" value="OSD02147.1"/>
    <property type="molecule type" value="Genomic_DNA"/>
</dbReference>
<organism evidence="2 3">
    <name type="scientific">Trametes coccinea (strain BRFM310)</name>
    <name type="common">Pycnoporus coccineus</name>
    <dbReference type="NCBI Taxonomy" id="1353009"/>
    <lineage>
        <taxon>Eukaryota</taxon>
        <taxon>Fungi</taxon>
        <taxon>Dikarya</taxon>
        <taxon>Basidiomycota</taxon>
        <taxon>Agaricomycotina</taxon>
        <taxon>Agaricomycetes</taxon>
        <taxon>Polyporales</taxon>
        <taxon>Polyporaceae</taxon>
        <taxon>Trametes</taxon>
    </lineage>
</organism>
<evidence type="ECO:0000313" key="3">
    <source>
        <dbReference type="Proteomes" id="UP000193067"/>
    </source>
</evidence>